<dbReference type="RefSeq" id="WP_194236905.1">
    <property type="nucleotide sequence ID" value="NZ_VJZE01000361.1"/>
</dbReference>
<dbReference type="EMBL" id="VJZE01000361">
    <property type="protein sequence ID" value="MPY44767.1"/>
    <property type="molecule type" value="Genomic_DNA"/>
</dbReference>
<dbReference type="Proteomes" id="UP000326979">
    <property type="component" value="Unassembled WGS sequence"/>
</dbReference>
<dbReference type="SUPFAM" id="SSF47090">
    <property type="entry name" value="PGBD-like"/>
    <property type="match status" value="1"/>
</dbReference>
<feature type="non-terminal residue" evidence="2">
    <location>
        <position position="1"/>
    </location>
</feature>
<accession>A0A5N8WBD1</accession>
<reference evidence="2 3" key="1">
    <citation type="submission" date="2019-07" db="EMBL/GenBank/DDBJ databases">
        <title>New species of Amycolatopsis and Streptomyces.</title>
        <authorList>
            <person name="Duangmal K."/>
            <person name="Teo W.F.A."/>
            <person name="Lipun K."/>
        </authorList>
    </citation>
    <scope>NUCLEOTIDE SEQUENCE [LARGE SCALE GENOMIC DNA]</scope>
    <source>
        <strain evidence="2 3">TISTR 2346</strain>
    </source>
</reference>
<feature type="domain" description="Peptidoglycan binding-like" evidence="1">
    <location>
        <begin position="28"/>
        <end position="86"/>
    </location>
</feature>
<protein>
    <submittedName>
        <fullName evidence="2">Peptidoglycan-binding protein</fullName>
    </submittedName>
</protein>
<dbReference type="InterPro" id="IPR036365">
    <property type="entry name" value="PGBD-like_sf"/>
</dbReference>
<evidence type="ECO:0000313" key="3">
    <source>
        <dbReference type="Proteomes" id="UP000326979"/>
    </source>
</evidence>
<proteinExistence type="predicted"/>
<dbReference type="AlphaFoldDB" id="A0A5N8WBD1"/>
<evidence type="ECO:0000259" key="1">
    <source>
        <dbReference type="Pfam" id="PF01471"/>
    </source>
</evidence>
<name>A0A5N8WBD1_9ACTN</name>
<gene>
    <name evidence="2" type="ORF">FNH04_34165</name>
</gene>
<keyword evidence="3" id="KW-1185">Reference proteome</keyword>
<sequence>PTPEPPTAPWISECTHYSGNGLTRRGNSGKRVLQVQCILTKRGYGVGSSGVDGEFGPGTESAVRSFQADKGLAVDGIVGRETWVALRGTT</sequence>
<dbReference type="Gene3D" id="1.10.101.10">
    <property type="entry name" value="PGBD-like superfamily/PGBD"/>
    <property type="match status" value="1"/>
</dbReference>
<dbReference type="InterPro" id="IPR002477">
    <property type="entry name" value="Peptidoglycan-bd-like"/>
</dbReference>
<comment type="caution">
    <text evidence="2">The sequence shown here is derived from an EMBL/GenBank/DDBJ whole genome shotgun (WGS) entry which is preliminary data.</text>
</comment>
<organism evidence="2 3">
    <name type="scientific">Streptomyces phyllanthi</name>
    <dbReference type="NCBI Taxonomy" id="1803180"/>
    <lineage>
        <taxon>Bacteria</taxon>
        <taxon>Bacillati</taxon>
        <taxon>Actinomycetota</taxon>
        <taxon>Actinomycetes</taxon>
        <taxon>Kitasatosporales</taxon>
        <taxon>Streptomycetaceae</taxon>
        <taxon>Streptomyces</taxon>
    </lineage>
</organism>
<evidence type="ECO:0000313" key="2">
    <source>
        <dbReference type="EMBL" id="MPY44767.1"/>
    </source>
</evidence>
<dbReference type="InterPro" id="IPR036366">
    <property type="entry name" value="PGBDSf"/>
</dbReference>
<dbReference type="Pfam" id="PF01471">
    <property type="entry name" value="PG_binding_1"/>
    <property type="match status" value="1"/>
</dbReference>